<feature type="transmembrane region" description="Helical" evidence="8">
    <location>
        <begin position="170"/>
        <end position="192"/>
    </location>
</feature>
<keyword evidence="4 8" id="KW-1133">Transmembrane helix</keyword>
<evidence type="ECO:0000256" key="4">
    <source>
        <dbReference type="ARBA" id="ARBA00022989"/>
    </source>
</evidence>
<name>A0A836IY19_9TRYP</name>
<feature type="transmembrane region" description="Helical" evidence="8">
    <location>
        <begin position="82"/>
        <end position="100"/>
    </location>
</feature>
<dbReference type="PROSITE" id="PS50850">
    <property type="entry name" value="MFS"/>
    <property type="match status" value="1"/>
</dbReference>
<feature type="transmembrane region" description="Helical" evidence="8">
    <location>
        <begin position="336"/>
        <end position="354"/>
    </location>
</feature>
<comment type="subcellular location">
    <subcellularLocation>
        <location evidence="1">Membrane</location>
        <topology evidence="1">Multi-pass membrane protein</topology>
    </subcellularLocation>
</comment>
<sequence>MHGVSNESALLQRGESSNSAPQACGGETVVEIGMSPRSVLWTFTLINFLLFFDRGAIAGALSSIRIDSHLIDNGTPLSDAKSGLLISGFTIGYVFSSPLFTSRGIVWGSKAIIGLGLAIWCLASVTCAASLSYASVLICRILVGVAEAAFVGFTVTIIDTIAPYGSRASWLGLFFSAIPIGTAAGIGCGGALSSYSTLWGLPPWRVVLVVQALAALPVIGLVFYMPNRYHLAPATGSTSHISFFAATSRVLCNKNYILLVLGFSVYCFLMGAVSTWGIPLLHEGPLQFSHTAAAVFMGLATAFSGAVGSLLGGLFVDRFGGSTGIAGAMHCQRFNILMMCFAIPSGVVALYSTHTVVFGITFLASVLAFFTITAPINACILTMVPPSLRPYAASYSTFFIHLLGDFPSPTVTGLLSDFWGRNCRGRSRDACSAAEPSLQCAWITDVEGGGRCVCRIQMRNALLIVFAYTVVALPCWTVVWQRLRREVRAADVLGEDVVESTSTVTPNTRTSDHLCLHGEV</sequence>
<keyword evidence="2" id="KW-0813">Transport</keyword>
<feature type="transmembrane region" description="Helical" evidence="8">
    <location>
        <begin position="290"/>
        <end position="316"/>
    </location>
</feature>
<evidence type="ECO:0000256" key="5">
    <source>
        <dbReference type="ARBA" id="ARBA00023136"/>
    </source>
</evidence>
<feature type="transmembrane region" description="Helical" evidence="8">
    <location>
        <begin position="256"/>
        <end position="278"/>
    </location>
</feature>
<dbReference type="Proteomes" id="UP000674318">
    <property type="component" value="Unassembled WGS sequence"/>
</dbReference>
<dbReference type="PANTHER" id="PTHR23505">
    <property type="entry name" value="SPINSTER"/>
    <property type="match status" value="1"/>
</dbReference>
<dbReference type="InterPro" id="IPR020846">
    <property type="entry name" value="MFS_dom"/>
</dbReference>
<evidence type="ECO:0000256" key="1">
    <source>
        <dbReference type="ARBA" id="ARBA00004141"/>
    </source>
</evidence>
<gene>
    <name evidence="10" type="ORF">JKF63_06487</name>
</gene>
<dbReference type="PANTHER" id="PTHR23505:SF79">
    <property type="entry name" value="PROTEIN SPINSTER"/>
    <property type="match status" value="1"/>
</dbReference>
<feature type="transmembrane region" description="Helical" evidence="8">
    <location>
        <begin position="112"/>
        <end position="131"/>
    </location>
</feature>
<dbReference type="InterPro" id="IPR036259">
    <property type="entry name" value="MFS_trans_sf"/>
</dbReference>
<dbReference type="GO" id="GO:0022857">
    <property type="term" value="F:transmembrane transporter activity"/>
    <property type="evidence" value="ECO:0007669"/>
    <property type="project" value="InterPro"/>
</dbReference>
<reference evidence="10 11" key="1">
    <citation type="submission" date="2021-02" db="EMBL/GenBank/DDBJ databases">
        <title>Porcisia hertigi Genome sequencing and assembly.</title>
        <authorList>
            <person name="Almutairi H."/>
            <person name="Gatherer D."/>
        </authorList>
    </citation>
    <scope>NUCLEOTIDE SEQUENCE [LARGE SCALE GENOMIC DNA]</scope>
    <source>
        <strain evidence="10 11">C119</strain>
    </source>
</reference>
<dbReference type="Gene3D" id="1.20.1250.20">
    <property type="entry name" value="MFS general substrate transporter like domains"/>
    <property type="match status" value="1"/>
</dbReference>
<dbReference type="Pfam" id="PF07690">
    <property type="entry name" value="MFS_1"/>
    <property type="match status" value="1"/>
</dbReference>
<keyword evidence="5 8" id="KW-0472">Membrane</keyword>
<dbReference type="GeneID" id="94292513"/>
<feature type="transmembrane region" description="Helical" evidence="8">
    <location>
        <begin position="461"/>
        <end position="480"/>
    </location>
</feature>
<evidence type="ECO:0000313" key="10">
    <source>
        <dbReference type="EMBL" id="KAG5507538.1"/>
    </source>
</evidence>
<dbReference type="InterPro" id="IPR044770">
    <property type="entry name" value="MFS_spinster-like"/>
</dbReference>
<comment type="similarity">
    <text evidence="6">Belongs to the major facilitator superfamily. Spinster (TC 2.A.1.49) family.</text>
</comment>
<feature type="transmembrane region" description="Helical" evidence="8">
    <location>
        <begin position="204"/>
        <end position="224"/>
    </location>
</feature>
<evidence type="ECO:0000256" key="8">
    <source>
        <dbReference type="SAM" id="Phobius"/>
    </source>
</evidence>
<feature type="compositionally biased region" description="Polar residues" evidence="7">
    <location>
        <begin position="1"/>
        <end position="21"/>
    </location>
</feature>
<evidence type="ECO:0000313" key="11">
    <source>
        <dbReference type="Proteomes" id="UP000674318"/>
    </source>
</evidence>
<accession>A0A836IY19</accession>
<dbReference type="KEGG" id="phet:94292513"/>
<evidence type="ECO:0000256" key="7">
    <source>
        <dbReference type="SAM" id="MobiDB-lite"/>
    </source>
</evidence>
<dbReference type="SUPFAM" id="SSF103473">
    <property type="entry name" value="MFS general substrate transporter"/>
    <property type="match status" value="1"/>
</dbReference>
<dbReference type="RefSeq" id="XP_067757853.1">
    <property type="nucleotide sequence ID" value="XM_067902436.1"/>
</dbReference>
<comment type="caution">
    <text evidence="10">The sequence shown here is derived from an EMBL/GenBank/DDBJ whole genome shotgun (WGS) entry which is preliminary data.</text>
</comment>
<protein>
    <recommendedName>
        <fullName evidence="9">Major facilitator superfamily (MFS) profile domain-containing protein</fullName>
    </recommendedName>
</protein>
<keyword evidence="3 8" id="KW-0812">Transmembrane</keyword>
<proteinExistence type="inferred from homology"/>
<feature type="transmembrane region" description="Helical" evidence="8">
    <location>
        <begin position="360"/>
        <end position="384"/>
    </location>
</feature>
<dbReference type="InterPro" id="IPR011701">
    <property type="entry name" value="MFS"/>
</dbReference>
<evidence type="ECO:0000256" key="3">
    <source>
        <dbReference type="ARBA" id="ARBA00022692"/>
    </source>
</evidence>
<dbReference type="OrthoDB" id="6770063at2759"/>
<evidence type="ECO:0000259" key="9">
    <source>
        <dbReference type="PROSITE" id="PS50850"/>
    </source>
</evidence>
<feature type="region of interest" description="Disordered" evidence="7">
    <location>
        <begin position="1"/>
        <end position="22"/>
    </location>
</feature>
<evidence type="ECO:0000256" key="6">
    <source>
        <dbReference type="ARBA" id="ARBA00024338"/>
    </source>
</evidence>
<dbReference type="EMBL" id="JAFJZO010000018">
    <property type="protein sequence ID" value="KAG5507538.1"/>
    <property type="molecule type" value="Genomic_DNA"/>
</dbReference>
<dbReference type="GO" id="GO:0016020">
    <property type="term" value="C:membrane"/>
    <property type="evidence" value="ECO:0007669"/>
    <property type="project" value="UniProtKB-SubCell"/>
</dbReference>
<organism evidence="10 11">
    <name type="scientific">Porcisia hertigi</name>
    <dbReference type="NCBI Taxonomy" id="2761500"/>
    <lineage>
        <taxon>Eukaryota</taxon>
        <taxon>Discoba</taxon>
        <taxon>Euglenozoa</taxon>
        <taxon>Kinetoplastea</taxon>
        <taxon>Metakinetoplastina</taxon>
        <taxon>Trypanosomatida</taxon>
        <taxon>Trypanosomatidae</taxon>
        <taxon>Leishmaniinae</taxon>
        <taxon>Porcisia</taxon>
    </lineage>
</organism>
<evidence type="ECO:0000256" key="2">
    <source>
        <dbReference type="ARBA" id="ARBA00022448"/>
    </source>
</evidence>
<dbReference type="AlphaFoldDB" id="A0A836IY19"/>
<feature type="domain" description="Major facilitator superfamily (MFS) profile" evidence="9">
    <location>
        <begin position="39"/>
        <end position="484"/>
    </location>
</feature>
<feature type="transmembrane region" description="Helical" evidence="8">
    <location>
        <begin position="137"/>
        <end position="158"/>
    </location>
</feature>
<keyword evidence="11" id="KW-1185">Reference proteome</keyword>